<organism evidence="2">
    <name type="scientific">Chromera velia CCMP2878</name>
    <dbReference type="NCBI Taxonomy" id="1169474"/>
    <lineage>
        <taxon>Eukaryota</taxon>
        <taxon>Sar</taxon>
        <taxon>Alveolata</taxon>
        <taxon>Colpodellida</taxon>
        <taxon>Chromeraceae</taxon>
        <taxon>Chromera</taxon>
    </lineage>
</organism>
<dbReference type="GO" id="GO:0016705">
    <property type="term" value="F:oxidoreductase activity, acting on paired donors, with incorporation or reduction of molecular oxygen"/>
    <property type="evidence" value="ECO:0007669"/>
    <property type="project" value="InterPro"/>
</dbReference>
<evidence type="ECO:0000313" key="2">
    <source>
        <dbReference type="EMBL" id="CEM31037.1"/>
    </source>
</evidence>
<dbReference type="InterPro" id="IPR036396">
    <property type="entry name" value="Cyt_P450_sf"/>
</dbReference>
<accession>A0A0G4GLL9</accession>
<gene>
    <name evidence="2" type="ORF">Cvel_22447</name>
</gene>
<reference evidence="2" key="1">
    <citation type="submission" date="2014-11" db="EMBL/GenBank/DDBJ databases">
        <authorList>
            <person name="Otto D Thomas"/>
            <person name="Naeem Raeece"/>
        </authorList>
    </citation>
    <scope>NUCLEOTIDE SEQUENCE</scope>
</reference>
<dbReference type="GO" id="GO:0004497">
    <property type="term" value="F:monooxygenase activity"/>
    <property type="evidence" value="ECO:0007669"/>
    <property type="project" value="InterPro"/>
</dbReference>
<sequence>MNRSEGTMAVVGSLKVAEKNLVEGLAVHAESEFLIQVLDRSLDSLCEENEERAQTLDAFSLADEVAAAHTLHSLLPAPPLSDPQLEEAQEDVRCLFQSLLTGKSEEGLKRPGGNQKNDSLRDRMRKALWEYAILNSSGLDHMKRPRTADPVRNLARTRVQRPGGGGDSFVRDRDLCDCIESAVIALWDRLSHVLRWCLFEMAQHPLVMCVLRRSGENEGFPVGRKRGEKETEIDFKNDVCAAFVLETLRLHPYRQWTSLVIPRESSFDFCKILPSGPVSIVLPERLSVTLCTDVMAKTKCVADPSKIDPLRYADPPRGMGEKPPSPEIVLLSSESVALSQAGGGTLGVSVSEWCLHRAALFCAGVSERFEILPVEPQTETAFEEGQGMNSGEGVSERLEMESVGGGEDEKEGTLNPSAGGGLLSSTLPKGGEERWRKGGDQGTEVGGWLPSLFRLFRVFGRAVVDFFCCTKGNAKLFVDFGRVGKPLCGRNWRKLSLSRSQMSLPLRFRLREGFWRSDTMEIARL</sequence>
<dbReference type="AlphaFoldDB" id="A0A0G4GLL9"/>
<name>A0A0G4GLL9_9ALVE</name>
<dbReference type="GO" id="GO:0020037">
    <property type="term" value="F:heme binding"/>
    <property type="evidence" value="ECO:0007669"/>
    <property type="project" value="InterPro"/>
</dbReference>
<evidence type="ECO:0000256" key="1">
    <source>
        <dbReference type="SAM" id="MobiDB-lite"/>
    </source>
</evidence>
<dbReference type="VEuPathDB" id="CryptoDB:Cvel_22447"/>
<dbReference type="EMBL" id="CDMZ01001333">
    <property type="protein sequence ID" value="CEM31037.1"/>
    <property type="molecule type" value="Genomic_DNA"/>
</dbReference>
<proteinExistence type="predicted"/>
<feature type="compositionally biased region" description="Basic and acidic residues" evidence="1">
    <location>
        <begin position="430"/>
        <end position="439"/>
    </location>
</feature>
<dbReference type="GO" id="GO:0005506">
    <property type="term" value="F:iron ion binding"/>
    <property type="evidence" value="ECO:0007669"/>
    <property type="project" value="InterPro"/>
</dbReference>
<protein>
    <submittedName>
        <fullName evidence="2">Uncharacterized protein</fullName>
    </submittedName>
</protein>
<dbReference type="Gene3D" id="1.10.630.10">
    <property type="entry name" value="Cytochrome P450"/>
    <property type="match status" value="1"/>
</dbReference>
<feature type="region of interest" description="Disordered" evidence="1">
    <location>
        <begin position="381"/>
        <end position="440"/>
    </location>
</feature>
<dbReference type="SUPFAM" id="SSF48264">
    <property type="entry name" value="Cytochrome P450"/>
    <property type="match status" value="1"/>
</dbReference>